<evidence type="ECO:0000313" key="5">
    <source>
        <dbReference type="WBParaSite" id="SMUV_0000813301-mRNA-1"/>
    </source>
</evidence>
<name>A0A0N5ATH7_9BILA</name>
<dbReference type="SUPFAM" id="SSF101690">
    <property type="entry name" value="PAZ domain"/>
    <property type="match status" value="1"/>
</dbReference>
<feature type="domain" description="Piwi" evidence="3">
    <location>
        <begin position="720"/>
        <end position="879"/>
    </location>
</feature>
<dbReference type="Proteomes" id="UP000046393">
    <property type="component" value="Unplaced"/>
</dbReference>
<keyword evidence="4" id="KW-1185">Reference proteome</keyword>
<dbReference type="SMART" id="SM00949">
    <property type="entry name" value="PAZ"/>
    <property type="match status" value="1"/>
</dbReference>
<evidence type="ECO:0000313" key="4">
    <source>
        <dbReference type="Proteomes" id="UP000046393"/>
    </source>
</evidence>
<comment type="similarity">
    <text evidence="1">Belongs to the argonaute family.</text>
</comment>
<dbReference type="Pfam" id="PF02171">
    <property type="entry name" value="Piwi"/>
    <property type="match status" value="1"/>
</dbReference>
<dbReference type="GO" id="GO:0003723">
    <property type="term" value="F:RNA binding"/>
    <property type="evidence" value="ECO:0007669"/>
    <property type="project" value="InterPro"/>
</dbReference>
<feature type="domain" description="PAZ" evidence="2">
    <location>
        <begin position="270"/>
        <end position="382"/>
    </location>
</feature>
<dbReference type="CDD" id="cd02846">
    <property type="entry name" value="PAZ_argonaute_like"/>
    <property type="match status" value="1"/>
</dbReference>
<evidence type="ECO:0000259" key="2">
    <source>
        <dbReference type="PROSITE" id="PS50821"/>
    </source>
</evidence>
<dbReference type="Pfam" id="PF02170">
    <property type="entry name" value="PAZ"/>
    <property type="match status" value="1"/>
</dbReference>
<dbReference type="InterPro" id="IPR036397">
    <property type="entry name" value="RNaseH_sf"/>
</dbReference>
<dbReference type="STRING" id="451379.A0A0N5ATH7"/>
<evidence type="ECO:0000259" key="3">
    <source>
        <dbReference type="PROSITE" id="PS50822"/>
    </source>
</evidence>
<evidence type="ECO:0000256" key="1">
    <source>
        <dbReference type="RuleBase" id="RU361178"/>
    </source>
</evidence>
<dbReference type="PROSITE" id="PS50822">
    <property type="entry name" value="PIWI"/>
    <property type="match status" value="1"/>
</dbReference>
<reference evidence="5" key="1">
    <citation type="submission" date="2017-02" db="UniProtKB">
        <authorList>
            <consortium name="WormBaseParasite"/>
        </authorList>
    </citation>
    <scope>IDENTIFICATION</scope>
</reference>
<organism evidence="4 5">
    <name type="scientific">Syphacia muris</name>
    <dbReference type="NCBI Taxonomy" id="451379"/>
    <lineage>
        <taxon>Eukaryota</taxon>
        <taxon>Metazoa</taxon>
        <taxon>Ecdysozoa</taxon>
        <taxon>Nematoda</taxon>
        <taxon>Chromadorea</taxon>
        <taxon>Rhabditida</taxon>
        <taxon>Spirurina</taxon>
        <taxon>Oxyuridomorpha</taxon>
        <taxon>Oxyuroidea</taxon>
        <taxon>Oxyuridae</taxon>
        <taxon>Syphacia</taxon>
    </lineage>
</organism>
<proteinExistence type="inferred from homology"/>
<dbReference type="WBParaSite" id="SMUV_0000813301-mRNA-1">
    <property type="protein sequence ID" value="SMUV_0000813301-mRNA-1"/>
    <property type="gene ID" value="SMUV_0000813301"/>
</dbReference>
<dbReference type="InterPro" id="IPR036085">
    <property type="entry name" value="PAZ_dom_sf"/>
</dbReference>
<dbReference type="Gene3D" id="2.170.260.10">
    <property type="entry name" value="paz domain"/>
    <property type="match status" value="1"/>
</dbReference>
<accession>A0A0N5ATH7</accession>
<dbReference type="PROSITE" id="PS50821">
    <property type="entry name" value="PAZ"/>
    <property type="match status" value="1"/>
</dbReference>
<dbReference type="InterPro" id="IPR012337">
    <property type="entry name" value="RNaseH-like_sf"/>
</dbReference>
<protein>
    <submittedName>
        <fullName evidence="5">PAZ domain-containing protein</fullName>
    </submittedName>
</protein>
<dbReference type="InterPro" id="IPR003100">
    <property type="entry name" value="PAZ_dom"/>
</dbReference>
<dbReference type="SMART" id="SM00950">
    <property type="entry name" value="Piwi"/>
    <property type="match status" value="1"/>
</dbReference>
<dbReference type="PANTHER" id="PTHR22891">
    <property type="entry name" value="EUKARYOTIC TRANSLATION INITIATION FACTOR 2C"/>
    <property type="match status" value="1"/>
</dbReference>
<dbReference type="AlphaFoldDB" id="A0A0N5ATH7"/>
<dbReference type="SUPFAM" id="SSF53098">
    <property type="entry name" value="Ribonuclease H-like"/>
    <property type="match status" value="1"/>
</dbReference>
<dbReference type="Gene3D" id="3.30.420.10">
    <property type="entry name" value="Ribonuclease H-like superfamily/Ribonuclease H"/>
    <property type="match status" value="1"/>
</dbReference>
<dbReference type="Gene3D" id="3.40.50.2300">
    <property type="match status" value="1"/>
</dbReference>
<dbReference type="InterPro" id="IPR003165">
    <property type="entry name" value="Piwi"/>
</dbReference>
<sequence>MDQDTNDLVKKVAAMKVNDLQFATKRSEGLESQAKCVVASNIWEIRLLKDVPFYRYEICVLEEYPTKDEKKHAFKELTKKTRDDYQTVERKNKCVMVFETLLQKERAFFGNAMSYVYDMASIVFSLNKLKIDGEKKFSIERGSLPEGLFPLDCIQVIVSVKPCVEDFVITAKECFSHSYLLKQFQALVQVYDLLLSQEAFFSKDVFVSYGASESYLLEPWNFGFDKGLPDFPGGKYVGVGCCKAVRVIEGQGAPTLSVCLDVKKAIFHKDCQNLVEKTTEICKSRGINNLAEAWQVKNLEHFLKGLHVRCCYGKFRTFSIKGLSTGNAEKSRVQIREKSVSIVQYYKEKYNKVLQYKHLPLVIEKTSKGYNYYPMELLEVCENQRVHNAQQLPVEAQQLIRACAIPPSERLRQIACIARAMKLNNCGKSNSWLKEFGLEISKKNLQVTARVIRKPNVRYGMGAVFEIEDKGEWKMSPNTELLIPAACDLWCVYALIANSDTFNHCDLKSYVQFFLDRCQKRGMKMKNPVEVALLHRPAEADLEKCFQLANKSHVKFIHFITTQSLPIHGRMKYLELKYRIITQDVLSKTAIAVKRKPLTLDNIINKVNVKLGGMNFELFPASLNFKTWFLSNEKLVISYKLSPVHLKTGKSVKSLSVIGVGSAYLGSSLSSSNCQKHPQKFSCGYRYTHSNGGKLCDGETAVCDIVAESLLLVKKNRQIPDHIIIFRSGIPSAAYDYALKKEVVDIEEGCSKAFGKSYQPKITFVVVTTAHNVRLFRPESSGKGRTFDQNVPVGTVVDRQLVSNQLTEFYLNSHAAMQGTSKIPRYDVLFDTFGMSSDAIQSLAFTLCFDLQIVNHACSLPAPVMIARDMATRGENDISIFWQSWLKGSESCDIQCLNEQLGHMSKPLADLFLTT</sequence>